<dbReference type="PANTHER" id="PTHR12526">
    <property type="entry name" value="GLYCOSYLTRANSFERASE"/>
    <property type="match status" value="1"/>
</dbReference>
<evidence type="ECO:0000313" key="1">
    <source>
        <dbReference type="EMBL" id="MBU8867588.1"/>
    </source>
</evidence>
<evidence type="ECO:0000313" key="2">
    <source>
        <dbReference type="Proteomes" id="UP000824166"/>
    </source>
</evidence>
<comment type="caution">
    <text evidence="1">The sequence shown here is derived from an EMBL/GenBank/DDBJ whole genome shotgun (WGS) entry which is preliminary data.</text>
</comment>
<name>A0ABS6I791_9MICC</name>
<dbReference type="Proteomes" id="UP000824166">
    <property type="component" value="Unassembled WGS sequence"/>
</dbReference>
<accession>A0ABS6I791</accession>
<dbReference type="Pfam" id="PF13692">
    <property type="entry name" value="Glyco_trans_1_4"/>
    <property type="match status" value="1"/>
</dbReference>
<sequence>MMVRTDEAFRVGAPRILLVKTRGRSTVERADRQRLESSGAEPRSLLFEETLNCDVLDENTIQHTEGLRAHIYKRLPAFAAQAFEAARLSGSYDVIITWSERHSVAVAALFAVLRIRTPHLAMMFWLSKPAVRWPLRVVRTGIDRIVTWSSIQRTVAIEQIGFRPDDVVLVRHPVDLEFFKPVDSEREIIFSAGSTQRDFPTFADAVRGLDAPVHIAASLVVALDGYKIITRDVRDEPGWPENCQVRPLTSVELRDAYASAKVVVVPLLPTDIDAGVNVILEGMAMGRPVIVSETQGQVDVIRDGDTGVFVPTKDSPALRSRIESFLADPEAAEEMGRRGRAYVEQNHRLEDFIDHVRSNVLELSARPSRRSFWSRRSGVTLGSVRN</sequence>
<keyword evidence="2" id="KW-1185">Reference proteome</keyword>
<dbReference type="EMBL" id="JAHOPC010000009">
    <property type="protein sequence ID" value="MBU8867588.1"/>
    <property type="molecule type" value="Genomic_DNA"/>
</dbReference>
<dbReference type="PANTHER" id="PTHR12526:SF590">
    <property type="entry name" value="ALPHA-MALTOSE-1-PHOSPHATE SYNTHASE"/>
    <property type="match status" value="1"/>
</dbReference>
<proteinExistence type="predicted"/>
<organism evidence="1 2">
    <name type="scientific">Paenarthrobacter aromaticivorans</name>
    <dbReference type="NCBI Taxonomy" id="2849150"/>
    <lineage>
        <taxon>Bacteria</taxon>
        <taxon>Bacillati</taxon>
        <taxon>Actinomycetota</taxon>
        <taxon>Actinomycetes</taxon>
        <taxon>Micrococcales</taxon>
        <taxon>Micrococcaceae</taxon>
        <taxon>Paenarthrobacter</taxon>
    </lineage>
</organism>
<protein>
    <submittedName>
        <fullName evidence="1">Glycosyltransferase family 4 protein</fullName>
    </submittedName>
</protein>
<dbReference type="CDD" id="cd03801">
    <property type="entry name" value="GT4_PimA-like"/>
    <property type="match status" value="1"/>
</dbReference>
<reference evidence="1 2" key="1">
    <citation type="submission" date="2021-06" db="EMBL/GenBank/DDBJ databases">
        <authorList>
            <person name="Jeong J.W."/>
        </authorList>
    </citation>
    <scope>NUCLEOTIDE SEQUENCE [LARGE SCALE GENOMIC DNA]</scope>
    <source>
        <strain evidence="1 2">MMS21-TAE1-1</strain>
    </source>
</reference>
<dbReference type="RefSeq" id="WP_216925715.1">
    <property type="nucleotide sequence ID" value="NZ_JAHOPC010000009.1"/>
</dbReference>
<gene>
    <name evidence="1" type="ORF">KSW38_14960</name>
</gene>